<protein>
    <submittedName>
        <fullName evidence="3">Short-chain dehydrogenase</fullName>
    </submittedName>
</protein>
<keyword evidence="4" id="KW-1185">Reference proteome</keyword>
<dbReference type="Pfam" id="PF00106">
    <property type="entry name" value="adh_short"/>
    <property type="match status" value="1"/>
</dbReference>
<dbReference type="RefSeq" id="WP_029203473.1">
    <property type="nucleotide sequence ID" value="NZ_AJYW02000011.1"/>
</dbReference>
<organism evidence="3 4">
    <name type="scientific">Vibrio genomosp. F6 str. FF-238</name>
    <dbReference type="NCBI Taxonomy" id="1191298"/>
    <lineage>
        <taxon>Bacteria</taxon>
        <taxon>Pseudomonadati</taxon>
        <taxon>Pseudomonadota</taxon>
        <taxon>Gammaproteobacteria</taxon>
        <taxon>Vibrionales</taxon>
        <taxon>Vibrionaceae</taxon>
        <taxon>Vibrio</taxon>
    </lineage>
</organism>
<gene>
    <name evidence="3" type="ORF">A130_10590</name>
</gene>
<dbReference type="EMBL" id="AJYW02000011">
    <property type="protein sequence ID" value="OEE80159.1"/>
    <property type="molecule type" value="Genomic_DNA"/>
</dbReference>
<reference evidence="3 4" key="1">
    <citation type="journal article" date="2012" name="Science">
        <title>Ecological populations of bacteria act as socially cohesive units of antibiotic production and resistance.</title>
        <authorList>
            <person name="Cordero O.X."/>
            <person name="Wildschutte H."/>
            <person name="Kirkup B."/>
            <person name="Proehl S."/>
            <person name="Ngo L."/>
            <person name="Hussain F."/>
            <person name="Le Roux F."/>
            <person name="Mincer T."/>
            <person name="Polz M.F."/>
        </authorList>
    </citation>
    <scope>NUCLEOTIDE SEQUENCE [LARGE SCALE GENOMIC DNA]</scope>
    <source>
        <strain evidence="3 4">FF-238</strain>
    </source>
</reference>
<evidence type="ECO:0000256" key="2">
    <source>
        <dbReference type="ARBA" id="ARBA00023002"/>
    </source>
</evidence>
<dbReference type="AlphaFoldDB" id="A0A1E5D8U8"/>
<name>A0A1E5D8U8_9VIBR</name>
<dbReference type="GO" id="GO:0016491">
    <property type="term" value="F:oxidoreductase activity"/>
    <property type="evidence" value="ECO:0007669"/>
    <property type="project" value="UniProtKB-KW"/>
</dbReference>
<accession>A0A1E5D8U8</accession>
<dbReference type="SUPFAM" id="SSF51735">
    <property type="entry name" value="NAD(P)-binding Rossmann-fold domains"/>
    <property type="match status" value="1"/>
</dbReference>
<dbReference type="InterPro" id="IPR036291">
    <property type="entry name" value="NAD(P)-bd_dom_sf"/>
</dbReference>
<dbReference type="PANTHER" id="PTHR43639">
    <property type="entry name" value="OXIDOREDUCTASE, SHORT-CHAIN DEHYDROGENASE/REDUCTASE FAMILY (AFU_ORTHOLOGUE AFUA_5G02870)"/>
    <property type="match status" value="1"/>
</dbReference>
<evidence type="ECO:0000313" key="4">
    <source>
        <dbReference type="Proteomes" id="UP000094165"/>
    </source>
</evidence>
<comment type="similarity">
    <text evidence="1">Belongs to the short-chain dehydrogenases/reductases (SDR) family.</text>
</comment>
<dbReference type="PANTHER" id="PTHR43639:SF1">
    <property type="entry name" value="SHORT-CHAIN DEHYDROGENASE_REDUCTASE FAMILY PROTEIN"/>
    <property type="match status" value="1"/>
</dbReference>
<dbReference type="Proteomes" id="UP000094165">
    <property type="component" value="Unassembled WGS sequence"/>
</dbReference>
<dbReference type="CDD" id="cd05233">
    <property type="entry name" value="SDR_c"/>
    <property type="match status" value="1"/>
</dbReference>
<evidence type="ECO:0000313" key="3">
    <source>
        <dbReference type="EMBL" id="OEE80159.1"/>
    </source>
</evidence>
<keyword evidence="2" id="KW-0560">Oxidoreductase</keyword>
<dbReference type="NCBIfam" id="NF006464">
    <property type="entry name" value="PRK08862.1"/>
    <property type="match status" value="1"/>
</dbReference>
<dbReference type="Gene3D" id="3.40.50.720">
    <property type="entry name" value="NAD(P)-binding Rossmann-like Domain"/>
    <property type="match status" value="1"/>
</dbReference>
<evidence type="ECO:0000256" key="1">
    <source>
        <dbReference type="ARBA" id="ARBA00006484"/>
    </source>
</evidence>
<proteinExistence type="inferred from homology"/>
<sequence>MDIENSIILVTSAGSRLGCTLATHFAKLGAKVALCDQDSISLMETYHHCLQISDHVAPFPIASSSEQSIHTLLDVVQNHFDAAPNVLVNCWTSSPMPKLTSNQPAKPFVEQLSEMASTLFSFGQVSAERMRLEGRKGVIVNVISHDNYHDFSGVESATSMVSGFTTSWAKELTPFNIRVGGVVPAIHHLSRKIDDQHWAEVQDELIRSTEYIVSNEYFSGRVVSAEV</sequence>
<dbReference type="InterPro" id="IPR002347">
    <property type="entry name" value="SDR_fam"/>
</dbReference>
<comment type="caution">
    <text evidence="3">The sequence shown here is derived from an EMBL/GenBank/DDBJ whole genome shotgun (WGS) entry which is preliminary data.</text>
</comment>